<protein>
    <submittedName>
        <fullName evidence="2">Uncharacterized protein</fullName>
    </submittedName>
</protein>
<name>A0AAP0F419_9MAGN</name>
<dbReference type="EMBL" id="JBBNAG010000009">
    <property type="protein sequence ID" value="KAK9104916.1"/>
    <property type="molecule type" value="Genomic_DNA"/>
</dbReference>
<organism evidence="2 3">
    <name type="scientific">Stephania cephalantha</name>
    <dbReference type="NCBI Taxonomy" id="152367"/>
    <lineage>
        <taxon>Eukaryota</taxon>
        <taxon>Viridiplantae</taxon>
        <taxon>Streptophyta</taxon>
        <taxon>Embryophyta</taxon>
        <taxon>Tracheophyta</taxon>
        <taxon>Spermatophyta</taxon>
        <taxon>Magnoliopsida</taxon>
        <taxon>Ranunculales</taxon>
        <taxon>Menispermaceae</taxon>
        <taxon>Menispermoideae</taxon>
        <taxon>Cissampelideae</taxon>
        <taxon>Stephania</taxon>
    </lineage>
</organism>
<comment type="caution">
    <text evidence="2">The sequence shown here is derived from an EMBL/GenBank/DDBJ whole genome shotgun (WGS) entry which is preliminary data.</text>
</comment>
<dbReference type="AlphaFoldDB" id="A0AAP0F419"/>
<keyword evidence="1" id="KW-0812">Transmembrane</keyword>
<feature type="transmembrane region" description="Helical" evidence="1">
    <location>
        <begin position="25"/>
        <end position="44"/>
    </location>
</feature>
<sequence length="112" mass="13054">MRPILCFGLFSDRMSVDDDDDGLMKYKLICCCCCWLLMFNYVYVDEEEKKKRKENKKKKIKNWGEKDIDEFVICKFVCQRDQRVSLARVVHACDATVGLAQALLNWAESGSI</sequence>
<keyword evidence="1" id="KW-0472">Membrane</keyword>
<proteinExistence type="predicted"/>
<evidence type="ECO:0000313" key="2">
    <source>
        <dbReference type="EMBL" id="KAK9104916.1"/>
    </source>
</evidence>
<evidence type="ECO:0000256" key="1">
    <source>
        <dbReference type="SAM" id="Phobius"/>
    </source>
</evidence>
<dbReference type="Proteomes" id="UP001419268">
    <property type="component" value="Unassembled WGS sequence"/>
</dbReference>
<reference evidence="2 3" key="1">
    <citation type="submission" date="2024-01" db="EMBL/GenBank/DDBJ databases">
        <title>Genome assemblies of Stephania.</title>
        <authorList>
            <person name="Yang L."/>
        </authorList>
    </citation>
    <scope>NUCLEOTIDE SEQUENCE [LARGE SCALE GENOMIC DNA]</scope>
    <source>
        <strain evidence="2">JXDWG</strain>
        <tissue evidence="2">Leaf</tissue>
    </source>
</reference>
<keyword evidence="3" id="KW-1185">Reference proteome</keyword>
<accession>A0AAP0F419</accession>
<keyword evidence="1" id="KW-1133">Transmembrane helix</keyword>
<gene>
    <name evidence="2" type="ORF">Scep_021760</name>
</gene>
<evidence type="ECO:0000313" key="3">
    <source>
        <dbReference type="Proteomes" id="UP001419268"/>
    </source>
</evidence>